<dbReference type="InterPro" id="IPR020843">
    <property type="entry name" value="ER"/>
</dbReference>
<dbReference type="SUPFAM" id="SSF51735">
    <property type="entry name" value="NAD(P)-binding Rossmann-fold domains"/>
    <property type="match status" value="1"/>
</dbReference>
<dbReference type="PANTHER" id="PTHR44013:SF1">
    <property type="entry name" value="ZINC-TYPE ALCOHOL DEHYDROGENASE-LIKE PROTEIN C16A3.02C"/>
    <property type="match status" value="1"/>
</dbReference>
<dbReference type="CDD" id="cd08267">
    <property type="entry name" value="MDR1"/>
    <property type="match status" value="1"/>
</dbReference>
<dbReference type="AlphaFoldDB" id="A0A7X1NVQ9"/>
<dbReference type="Gene3D" id="3.40.50.720">
    <property type="entry name" value="NAD(P)-binding Rossmann-like Domain"/>
    <property type="match status" value="1"/>
</dbReference>
<dbReference type="Gene3D" id="3.90.180.10">
    <property type="entry name" value="Medium-chain alcohol dehydrogenases, catalytic domain"/>
    <property type="match status" value="1"/>
</dbReference>
<dbReference type="InterPro" id="IPR036291">
    <property type="entry name" value="NAD(P)-bd_dom_sf"/>
</dbReference>
<proteinExistence type="predicted"/>
<accession>A0A7X1NVQ9</accession>
<feature type="domain" description="Enoyl reductase (ER)" evidence="1">
    <location>
        <begin position="10"/>
        <end position="312"/>
    </location>
</feature>
<organism evidence="2 3">
    <name type="scientific">Deinococcus terrestris</name>
    <dbReference type="NCBI Taxonomy" id="2651870"/>
    <lineage>
        <taxon>Bacteria</taxon>
        <taxon>Thermotogati</taxon>
        <taxon>Deinococcota</taxon>
        <taxon>Deinococci</taxon>
        <taxon>Deinococcales</taxon>
        <taxon>Deinococcaceae</taxon>
        <taxon>Deinococcus</taxon>
    </lineage>
</organism>
<dbReference type="SUPFAM" id="SSF50129">
    <property type="entry name" value="GroES-like"/>
    <property type="match status" value="1"/>
</dbReference>
<dbReference type="InterPro" id="IPR011032">
    <property type="entry name" value="GroES-like_sf"/>
</dbReference>
<dbReference type="InterPro" id="IPR052733">
    <property type="entry name" value="Chloroplast_QOR"/>
</dbReference>
<evidence type="ECO:0000259" key="1">
    <source>
        <dbReference type="SMART" id="SM00829"/>
    </source>
</evidence>
<dbReference type="GO" id="GO:0016491">
    <property type="term" value="F:oxidoreductase activity"/>
    <property type="evidence" value="ECO:0007669"/>
    <property type="project" value="InterPro"/>
</dbReference>
<dbReference type="RefSeq" id="WP_152870412.1">
    <property type="nucleotide sequence ID" value="NZ_WBSL01000002.1"/>
</dbReference>
<name>A0A7X1NVQ9_9DEIO</name>
<evidence type="ECO:0000313" key="3">
    <source>
        <dbReference type="Proteomes" id="UP000484842"/>
    </source>
</evidence>
<dbReference type="PANTHER" id="PTHR44013">
    <property type="entry name" value="ZINC-TYPE ALCOHOL DEHYDROGENASE-LIKE PROTEIN C16A3.02C"/>
    <property type="match status" value="1"/>
</dbReference>
<dbReference type="InterPro" id="IPR013154">
    <property type="entry name" value="ADH-like_N"/>
</dbReference>
<reference evidence="2 3" key="1">
    <citation type="submission" date="2019-10" db="EMBL/GenBank/DDBJ databases">
        <title>Deinococcus sp. isolated from soil.</title>
        <authorList>
            <person name="Li Y."/>
            <person name="Wang J."/>
        </authorList>
    </citation>
    <scope>NUCLEOTIDE SEQUENCE [LARGE SCALE GENOMIC DNA]</scope>
    <source>
        <strain evidence="2 3">SDU3-2</strain>
    </source>
</reference>
<dbReference type="Proteomes" id="UP000484842">
    <property type="component" value="Unassembled WGS sequence"/>
</dbReference>
<comment type="caution">
    <text evidence="2">The sequence shown here is derived from an EMBL/GenBank/DDBJ whole genome shotgun (WGS) entry which is preliminary data.</text>
</comment>
<dbReference type="SMART" id="SM00829">
    <property type="entry name" value="PKS_ER"/>
    <property type="match status" value="1"/>
</dbReference>
<protein>
    <submittedName>
        <fullName evidence="2">NAD(P)-dependent alcohol dehydrogenase</fullName>
    </submittedName>
</protein>
<keyword evidence="3" id="KW-1185">Reference proteome</keyword>
<dbReference type="Pfam" id="PF13602">
    <property type="entry name" value="ADH_zinc_N_2"/>
    <property type="match status" value="1"/>
</dbReference>
<sequence length="324" mass="33934">MLAARFHTFGGPEVLRVEEVPWPWPQRDEVLIRVAASSVNGSDLRLRSGSGPISLTVRRPYTTGLDVAGTVVGVGPRVTAFMPGERVFGLLGHGGGGAAEYVTVPQSRVAHLPDALALAEAAAVPLSGLTALQALREGASLHRRPGARVLIHGAAGGIGSFAVGLARHFGAVVTGTARASKLDFVRTLGADEALDTASLDLTRGGRTWDVIFDTPPALDFARVRASLAPGGVYVTTQPFPLRPAELAATLGGPGPRFAAVRTQERSSDLAFLARRLAQGDLRVPLDRTFPLARIADAHRHVGGPEARGKTVVLIGSDSPSQNRQ</sequence>
<evidence type="ECO:0000313" key="2">
    <source>
        <dbReference type="EMBL" id="MPY66379.1"/>
    </source>
</evidence>
<gene>
    <name evidence="2" type="ORF">F8S09_06650</name>
</gene>
<dbReference type="EMBL" id="WBSL01000002">
    <property type="protein sequence ID" value="MPY66379.1"/>
    <property type="molecule type" value="Genomic_DNA"/>
</dbReference>
<dbReference type="Pfam" id="PF08240">
    <property type="entry name" value="ADH_N"/>
    <property type="match status" value="1"/>
</dbReference>